<reference evidence="3 4" key="1">
    <citation type="submission" date="2020-09" db="EMBL/GenBank/DDBJ databases">
        <title>Eikenella S3660 sp. nov., isolated from a throat swab.</title>
        <authorList>
            <person name="Buhl M."/>
        </authorList>
    </citation>
    <scope>NUCLEOTIDE SEQUENCE [LARGE SCALE GENOMIC DNA]</scope>
    <source>
        <strain evidence="3 4">S3360</strain>
    </source>
</reference>
<feature type="domain" description="DUF4350" evidence="2">
    <location>
        <begin position="49"/>
        <end position="272"/>
    </location>
</feature>
<comment type="caution">
    <text evidence="3">The sequence shown here is derived from an EMBL/GenBank/DDBJ whole genome shotgun (WGS) entry which is preliminary data.</text>
</comment>
<dbReference type="EMBL" id="JACSGR010000005">
    <property type="protein sequence ID" value="MBH5329514.1"/>
    <property type="molecule type" value="Genomic_DNA"/>
</dbReference>
<dbReference type="Proteomes" id="UP000768471">
    <property type="component" value="Unassembled WGS sequence"/>
</dbReference>
<dbReference type="RefSeq" id="WP_197903345.1">
    <property type="nucleotide sequence ID" value="NZ_JACSGR010000005.1"/>
</dbReference>
<keyword evidence="1" id="KW-1133">Transmembrane helix</keyword>
<dbReference type="InterPro" id="IPR025646">
    <property type="entry name" value="DUF4350"/>
</dbReference>
<evidence type="ECO:0000313" key="4">
    <source>
        <dbReference type="Proteomes" id="UP000768471"/>
    </source>
</evidence>
<feature type="transmembrane region" description="Helical" evidence="1">
    <location>
        <begin position="328"/>
        <end position="346"/>
    </location>
</feature>
<keyword evidence="4" id="KW-1185">Reference proteome</keyword>
<protein>
    <submittedName>
        <fullName evidence="3">DUF4350 domain-containing protein</fullName>
    </submittedName>
</protein>
<sequence length="459" mass="51609">MKNKKTLLIGLLAVLLLGGIIVAANLDKRQAQTWQSLDAQQQMQRGSLYALERLLTNAGIANVENRRSMYGLSGLKEYEYGNGQLMIVADNNLESSEDAERLLGWVGRGNHLVLAMFPDADDNPLRADGTPAKRGEDKPNFRQTLLRRLQIGTAKAPEINTETLPKLPACVKAAERVRQAQQQIGTAEPLQVSERCNAGLSSVRLPENATLNIAGSYYQNGTVWVPQQGKGKEPGAAVLFQGKNAYGVQIVRMAYGDGSVLLTFDSEWLENPERPDFAGNSLALFDHAYLAVYLAQEKERILLVNRLYPNSMDASSPMLWQMIKAQPILWALAFAAALVLLWRIVVRVGVVQQLPPAPERYLKQHLLAQGQFLTRHLSRRAILNDMQRRLLEALQQRHPAWKQMGSRKQLEFLSAQTKLPPSVVEPWLKPLPDSINLVQWLQMLSSHQRIMRKINRSWY</sequence>
<name>A0ABS0NB91_9NEIS</name>
<proteinExistence type="predicted"/>
<evidence type="ECO:0000313" key="3">
    <source>
        <dbReference type="EMBL" id="MBH5329514.1"/>
    </source>
</evidence>
<dbReference type="Pfam" id="PF14258">
    <property type="entry name" value="DUF4350"/>
    <property type="match status" value="1"/>
</dbReference>
<keyword evidence="1" id="KW-0812">Transmembrane</keyword>
<organism evidence="3 4">
    <name type="scientific">Eikenella glucosivorans</name>
    <dbReference type="NCBI Taxonomy" id="2766967"/>
    <lineage>
        <taxon>Bacteria</taxon>
        <taxon>Pseudomonadati</taxon>
        <taxon>Pseudomonadota</taxon>
        <taxon>Betaproteobacteria</taxon>
        <taxon>Neisseriales</taxon>
        <taxon>Neisseriaceae</taxon>
        <taxon>Eikenella</taxon>
    </lineage>
</organism>
<keyword evidence="1" id="KW-0472">Membrane</keyword>
<evidence type="ECO:0000256" key="1">
    <source>
        <dbReference type="SAM" id="Phobius"/>
    </source>
</evidence>
<accession>A0ABS0NB91</accession>
<gene>
    <name evidence="3" type="ORF">H9Q10_07525</name>
</gene>
<evidence type="ECO:0000259" key="2">
    <source>
        <dbReference type="Pfam" id="PF14258"/>
    </source>
</evidence>